<dbReference type="RefSeq" id="WP_015448539.1">
    <property type="nucleotide sequence ID" value="NC_020541.1"/>
</dbReference>
<name>M4NKA7_9GAMM</name>
<organism evidence="2 3">
    <name type="scientific">Rhodanobacter denitrificans</name>
    <dbReference type="NCBI Taxonomy" id="666685"/>
    <lineage>
        <taxon>Bacteria</taxon>
        <taxon>Pseudomonadati</taxon>
        <taxon>Pseudomonadota</taxon>
        <taxon>Gammaproteobacteria</taxon>
        <taxon>Lysobacterales</taxon>
        <taxon>Rhodanobacteraceae</taxon>
        <taxon>Rhodanobacter</taxon>
    </lineage>
</organism>
<dbReference type="PROSITE" id="PS51257">
    <property type="entry name" value="PROKAR_LIPOPROTEIN"/>
    <property type="match status" value="1"/>
</dbReference>
<dbReference type="AlphaFoldDB" id="M4NKA7"/>
<keyword evidence="1" id="KW-0732">Signal</keyword>
<keyword evidence="3" id="KW-1185">Reference proteome</keyword>
<feature type="chain" id="PRO_5004056157" description="DUF4852 domain-containing protein" evidence="1">
    <location>
        <begin position="27"/>
        <end position="267"/>
    </location>
</feature>
<dbReference type="HOGENOM" id="CLU_1041601_0_0_6"/>
<accession>M4NKA7</accession>
<evidence type="ECO:0000256" key="1">
    <source>
        <dbReference type="SAM" id="SignalP"/>
    </source>
</evidence>
<dbReference type="Proteomes" id="UP000011859">
    <property type="component" value="Chromosome"/>
</dbReference>
<dbReference type="KEGG" id="rhd:R2APBS1_3039"/>
<gene>
    <name evidence="2" type="ORF">R2APBS1_3039</name>
</gene>
<protein>
    <recommendedName>
        <fullName evidence="4">DUF4852 domain-containing protein</fullName>
    </recommendedName>
</protein>
<reference evidence="2 3" key="1">
    <citation type="submission" date="2012-04" db="EMBL/GenBank/DDBJ databases">
        <title>Complete genome of Rhodanobacter sp. 2APBS1.</title>
        <authorList>
            <consortium name="US DOE Joint Genome Institute"/>
            <person name="Huntemann M."/>
            <person name="Wei C.-L."/>
            <person name="Han J."/>
            <person name="Detter J.C."/>
            <person name="Han C."/>
            <person name="Tapia R."/>
            <person name="Munk A.C.C."/>
            <person name="Chen A."/>
            <person name="Krypides N."/>
            <person name="Mavromatis K."/>
            <person name="Markowitz V."/>
            <person name="Szeto E."/>
            <person name="Ivanova N."/>
            <person name="Mikhailova N."/>
            <person name="Ovchinnikova G."/>
            <person name="Pagani I."/>
            <person name="Pati A."/>
            <person name="Goodwin L."/>
            <person name="Peters L."/>
            <person name="Pitluck S."/>
            <person name="Woyke T."/>
            <person name="Prakash O."/>
            <person name="Elkins J."/>
            <person name="Brown S."/>
            <person name="Palumbo A."/>
            <person name="Hemme C."/>
            <person name="Zhou J."/>
            <person name="Watson D."/>
            <person name="Jardine P."/>
            <person name="Kostka J."/>
            <person name="Green S."/>
        </authorList>
    </citation>
    <scope>NUCLEOTIDE SEQUENCE [LARGE SCALE GENOMIC DNA]</scope>
    <source>
        <strain evidence="2 3">2APBS1</strain>
    </source>
</reference>
<sequence length="267" mass="28510" precursor="true">MSRSVLLSASALVVATLMLGACSKSAPSSDTSASASKPSLSSALSPAAVQQAAKTASLPQPDLATPDSAYVEISKGSQLLFLYAAFSGLPANYDKMAESYSIDYYLTSDAFKKHDLLKTLQPSLDAGVADAKAHRYITYTDDSPEIGHYDFANHTFAVGETLFQQGQGIRFSDSIVHDGSMYELSNGISLVMTNGEAFQQLHVTDQAKARAIEATLGQLHMRIFAFIQSTGDNGYTTVQAVVTKVQLLDLHGQVLLEDTAAQNKGEQ</sequence>
<dbReference type="STRING" id="666685.R2APBS1_3039"/>
<dbReference type="OrthoDB" id="7068850at2"/>
<proteinExistence type="predicted"/>
<evidence type="ECO:0008006" key="4">
    <source>
        <dbReference type="Google" id="ProtNLM"/>
    </source>
</evidence>
<feature type="signal peptide" evidence="1">
    <location>
        <begin position="1"/>
        <end position="26"/>
    </location>
</feature>
<dbReference type="eggNOG" id="ENOG503422Z">
    <property type="taxonomic scope" value="Bacteria"/>
</dbReference>
<evidence type="ECO:0000313" key="3">
    <source>
        <dbReference type="Proteomes" id="UP000011859"/>
    </source>
</evidence>
<evidence type="ECO:0000313" key="2">
    <source>
        <dbReference type="EMBL" id="AGG90113.1"/>
    </source>
</evidence>
<dbReference type="EMBL" id="CP003470">
    <property type="protein sequence ID" value="AGG90113.1"/>
    <property type="molecule type" value="Genomic_DNA"/>
</dbReference>